<feature type="region of interest" description="Disordered" evidence="1">
    <location>
        <begin position="37"/>
        <end position="144"/>
    </location>
</feature>
<gene>
    <name evidence="2" type="ORF">C0V82_13230</name>
</gene>
<dbReference type="RefSeq" id="WP_102112706.1">
    <property type="nucleotide sequence ID" value="NZ_BMGN01000011.1"/>
</dbReference>
<dbReference type="GO" id="GO:0042834">
    <property type="term" value="F:peptidoglycan binding"/>
    <property type="evidence" value="ECO:0007669"/>
    <property type="project" value="InterPro"/>
</dbReference>
<dbReference type="Pfam" id="PF05036">
    <property type="entry name" value="SPOR"/>
    <property type="match status" value="1"/>
</dbReference>
<reference evidence="2 3" key="1">
    <citation type="submission" date="2017-12" db="EMBL/GenBank/DDBJ databases">
        <title>Genomes of bacteria within cyanobacterial aggregates.</title>
        <authorList>
            <person name="Cai H."/>
        </authorList>
    </citation>
    <scope>NUCLEOTIDE SEQUENCE [LARGE SCALE GENOMIC DNA]</scope>
    <source>
        <strain evidence="2 3">TH16</strain>
    </source>
</reference>
<dbReference type="PROSITE" id="PS51724">
    <property type="entry name" value="SPOR"/>
    <property type="match status" value="1"/>
</dbReference>
<dbReference type="SUPFAM" id="SSF110997">
    <property type="entry name" value="Sporulation related repeat"/>
    <property type="match status" value="1"/>
</dbReference>
<dbReference type="InterPro" id="IPR036680">
    <property type="entry name" value="SPOR-like_sf"/>
</dbReference>
<dbReference type="InterPro" id="IPR007730">
    <property type="entry name" value="SPOR-like_dom"/>
</dbReference>
<dbReference type="AlphaFoldDB" id="A0A2K9ND68"/>
<feature type="compositionally biased region" description="Low complexity" evidence="1">
    <location>
        <begin position="76"/>
        <end position="86"/>
    </location>
</feature>
<feature type="compositionally biased region" description="Low complexity" evidence="1">
    <location>
        <begin position="59"/>
        <end position="69"/>
    </location>
</feature>
<organism evidence="2 3">
    <name type="scientific">Niveispirillum cyanobacteriorum</name>
    <dbReference type="NCBI Taxonomy" id="1612173"/>
    <lineage>
        <taxon>Bacteria</taxon>
        <taxon>Pseudomonadati</taxon>
        <taxon>Pseudomonadota</taxon>
        <taxon>Alphaproteobacteria</taxon>
        <taxon>Rhodospirillales</taxon>
        <taxon>Azospirillaceae</taxon>
        <taxon>Niveispirillum</taxon>
    </lineage>
</organism>
<feature type="compositionally biased region" description="Pro residues" evidence="1">
    <location>
        <begin position="128"/>
        <end position="144"/>
    </location>
</feature>
<evidence type="ECO:0000313" key="2">
    <source>
        <dbReference type="EMBL" id="AUN31091.1"/>
    </source>
</evidence>
<dbReference type="EMBL" id="CP025611">
    <property type="protein sequence ID" value="AUN31091.1"/>
    <property type="molecule type" value="Genomic_DNA"/>
</dbReference>
<feature type="compositionally biased region" description="Pro residues" evidence="1">
    <location>
        <begin position="87"/>
        <end position="100"/>
    </location>
</feature>
<dbReference type="OrthoDB" id="6193567at2"/>
<evidence type="ECO:0000256" key="1">
    <source>
        <dbReference type="SAM" id="MobiDB-lite"/>
    </source>
</evidence>
<name>A0A2K9ND68_9PROT</name>
<dbReference type="KEGG" id="ncb:C0V82_13230"/>
<sequence>MTRGRLILILSGILLFGLLTFGIGLLVGLNMPVPSAAPAGKPPTLSQAAKATEAKADSVPGATAGPADTAPKDAPDAVAPTKGTIVDPPPIIPVGPPPPMVTDVTSAADPQQPVSSPLMGPLAAEAATPPPPPPPPQPAVPAPPPSTRILAVQLGRFTRQDSATVFAKRLTEKGYRPQIVMADYAGMPPWYLVTLAPQPDEATAKRVAGEMSALLGIEVIVISWAAPPAK</sequence>
<protein>
    <submittedName>
        <fullName evidence="2">Uncharacterized protein</fullName>
    </submittedName>
</protein>
<proteinExistence type="predicted"/>
<keyword evidence="3" id="KW-1185">Reference proteome</keyword>
<evidence type="ECO:0000313" key="3">
    <source>
        <dbReference type="Proteomes" id="UP000234752"/>
    </source>
</evidence>
<dbReference type="Proteomes" id="UP000234752">
    <property type="component" value="Chromosome eg_1"/>
</dbReference>
<dbReference type="Gene3D" id="3.30.70.1070">
    <property type="entry name" value="Sporulation related repeat"/>
    <property type="match status" value="1"/>
</dbReference>
<accession>A0A2K9ND68</accession>